<gene>
    <name evidence="12" type="ORF">C9374_003461</name>
</gene>
<dbReference type="SMART" id="SM00044">
    <property type="entry name" value="CYCc"/>
    <property type="match status" value="1"/>
</dbReference>
<dbReference type="Proteomes" id="UP000816034">
    <property type="component" value="Unassembled WGS sequence"/>
</dbReference>
<dbReference type="GO" id="GO:0001653">
    <property type="term" value="F:peptide receptor activity"/>
    <property type="evidence" value="ECO:0007669"/>
    <property type="project" value="TreeGrafter"/>
</dbReference>
<feature type="transmembrane region" description="Helical" evidence="9">
    <location>
        <begin position="83"/>
        <end position="102"/>
    </location>
</feature>
<evidence type="ECO:0008006" key="14">
    <source>
        <dbReference type="Google" id="ProtNLM"/>
    </source>
</evidence>
<comment type="caution">
    <text evidence="12">The sequence shown here is derived from an EMBL/GenBank/DDBJ whole genome shotgun (WGS) entry which is preliminary data.</text>
</comment>
<reference evidence="12 13" key="1">
    <citation type="journal article" date="2018" name="BMC Genomics">
        <title>The genome of Naegleria lovaniensis, the basis for a comparative approach to unravel pathogenicity factors of the human pathogenic amoeba N. fowleri.</title>
        <authorList>
            <person name="Liechti N."/>
            <person name="Schurch N."/>
            <person name="Bruggmann R."/>
            <person name="Wittwer M."/>
        </authorList>
    </citation>
    <scope>NUCLEOTIDE SEQUENCE [LARGE SCALE GENOMIC DNA]</scope>
    <source>
        <strain evidence="12 13">ATCC 30569</strain>
    </source>
</reference>
<dbReference type="SUPFAM" id="SSF55073">
    <property type="entry name" value="Nucleotide cyclase"/>
    <property type="match status" value="1"/>
</dbReference>
<feature type="transmembrane region" description="Helical" evidence="9">
    <location>
        <begin position="727"/>
        <end position="747"/>
    </location>
</feature>
<organism evidence="12 13">
    <name type="scientific">Naegleria lovaniensis</name>
    <name type="common">Amoeba</name>
    <dbReference type="NCBI Taxonomy" id="51637"/>
    <lineage>
        <taxon>Eukaryota</taxon>
        <taxon>Discoba</taxon>
        <taxon>Heterolobosea</taxon>
        <taxon>Tetramitia</taxon>
        <taxon>Eutetramitia</taxon>
        <taxon>Vahlkampfiidae</taxon>
        <taxon>Naegleria</taxon>
    </lineage>
</organism>
<dbReference type="GO" id="GO:0005886">
    <property type="term" value="C:plasma membrane"/>
    <property type="evidence" value="ECO:0007669"/>
    <property type="project" value="TreeGrafter"/>
</dbReference>
<keyword evidence="5 9" id="KW-0472">Membrane</keyword>
<feature type="transmembrane region" description="Helical" evidence="9">
    <location>
        <begin position="144"/>
        <end position="168"/>
    </location>
</feature>
<evidence type="ECO:0000313" key="12">
    <source>
        <dbReference type="EMBL" id="KAG2385646.1"/>
    </source>
</evidence>
<evidence type="ECO:0000313" key="13">
    <source>
        <dbReference type="Proteomes" id="UP000816034"/>
    </source>
</evidence>
<dbReference type="PROSITE" id="PS50112">
    <property type="entry name" value="PAS"/>
    <property type="match status" value="1"/>
</dbReference>
<feature type="transmembrane region" description="Helical" evidence="9">
    <location>
        <begin position="52"/>
        <end position="71"/>
    </location>
</feature>
<evidence type="ECO:0000256" key="2">
    <source>
        <dbReference type="ARBA" id="ARBA00022692"/>
    </source>
</evidence>
<dbReference type="InterPro" id="IPR001054">
    <property type="entry name" value="A/G_cyclase"/>
</dbReference>
<dbReference type="PROSITE" id="PS50125">
    <property type="entry name" value="GUANYLATE_CYCLASE_2"/>
    <property type="match status" value="1"/>
</dbReference>
<dbReference type="SUPFAM" id="SSF55785">
    <property type="entry name" value="PYP-like sensor domain (PAS domain)"/>
    <property type="match status" value="1"/>
</dbReference>
<evidence type="ECO:0000256" key="6">
    <source>
        <dbReference type="ARBA" id="ARBA00023239"/>
    </source>
</evidence>
<feature type="region of interest" description="Disordered" evidence="8">
    <location>
        <begin position="1"/>
        <end position="25"/>
    </location>
</feature>
<dbReference type="GO" id="GO:0007168">
    <property type="term" value="P:receptor guanylyl cyclase signaling pathway"/>
    <property type="evidence" value="ECO:0007669"/>
    <property type="project" value="TreeGrafter"/>
</dbReference>
<feature type="transmembrane region" description="Helical" evidence="9">
    <location>
        <begin position="239"/>
        <end position="258"/>
    </location>
</feature>
<dbReference type="Pfam" id="PF13426">
    <property type="entry name" value="PAS_9"/>
    <property type="match status" value="1"/>
</dbReference>
<dbReference type="InterPro" id="IPR035965">
    <property type="entry name" value="PAS-like_dom_sf"/>
</dbReference>
<feature type="transmembrane region" description="Helical" evidence="9">
    <location>
        <begin position="264"/>
        <end position="282"/>
    </location>
</feature>
<dbReference type="NCBIfam" id="TIGR00229">
    <property type="entry name" value="sensory_box"/>
    <property type="match status" value="1"/>
</dbReference>
<evidence type="ECO:0000256" key="9">
    <source>
        <dbReference type="SAM" id="Phobius"/>
    </source>
</evidence>
<dbReference type="Gene3D" id="3.30.450.20">
    <property type="entry name" value="PAS domain"/>
    <property type="match status" value="1"/>
</dbReference>
<dbReference type="GO" id="GO:0004383">
    <property type="term" value="F:guanylate cyclase activity"/>
    <property type="evidence" value="ECO:0007669"/>
    <property type="project" value="TreeGrafter"/>
</dbReference>
<comment type="subcellular location">
    <subcellularLocation>
        <location evidence="1">Membrane</location>
    </subcellularLocation>
</comment>
<keyword evidence="3" id="KW-0547">Nucleotide-binding</keyword>
<feature type="compositionally biased region" description="Polar residues" evidence="8">
    <location>
        <begin position="660"/>
        <end position="680"/>
    </location>
</feature>
<evidence type="ECO:0000256" key="8">
    <source>
        <dbReference type="SAM" id="MobiDB-lite"/>
    </source>
</evidence>
<evidence type="ECO:0000259" key="11">
    <source>
        <dbReference type="PROSITE" id="PS50125"/>
    </source>
</evidence>
<keyword evidence="6 7" id="KW-0456">Lyase</keyword>
<dbReference type="GO" id="GO:0004016">
    <property type="term" value="F:adenylate cyclase activity"/>
    <property type="evidence" value="ECO:0007669"/>
    <property type="project" value="TreeGrafter"/>
</dbReference>
<feature type="transmembrane region" description="Helical" evidence="9">
    <location>
        <begin position="199"/>
        <end position="218"/>
    </location>
</feature>
<dbReference type="InterPro" id="IPR050401">
    <property type="entry name" value="Cyclic_nucleotide_synthase"/>
</dbReference>
<dbReference type="GeneID" id="68095916"/>
<feature type="transmembrane region" description="Helical" evidence="9">
    <location>
        <begin position="108"/>
        <end position="132"/>
    </location>
</feature>
<feature type="region of interest" description="Disordered" evidence="8">
    <location>
        <begin position="660"/>
        <end position="682"/>
    </location>
</feature>
<feature type="transmembrane region" description="Helical" evidence="9">
    <location>
        <begin position="328"/>
        <end position="354"/>
    </location>
</feature>
<dbReference type="PANTHER" id="PTHR11920">
    <property type="entry name" value="GUANYLYL CYCLASE"/>
    <property type="match status" value="1"/>
</dbReference>
<evidence type="ECO:0000256" key="5">
    <source>
        <dbReference type="ARBA" id="ARBA00023136"/>
    </source>
</evidence>
<proteinExistence type="inferred from homology"/>
<evidence type="ECO:0000256" key="4">
    <source>
        <dbReference type="ARBA" id="ARBA00022989"/>
    </source>
</evidence>
<comment type="similarity">
    <text evidence="7">Belongs to the adenylyl cyclase class-4/guanylyl cyclase family.</text>
</comment>
<feature type="transmembrane region" description="Helical" evidence="9">
    <location>
        <begin position="973"/>
        <end position="994"/>
    </location>
</feature>
<dbReference type="PANTHER" id="PTHR11920:SF335">
    <property type="entry name" value="GUANYLATE CYCLASE"/>
    <property type="match status" value="1"/>
</dbReference>
<evidence type="ECO:0000256" key="7">
    <source>
        <dbReference type="RuleBase" id="RU000405"/>
    </source>
</evidence>
<dbReference type="GO" id="GO:0035556">
    <property type="term" value="P:intracellular signal transduction"/>
    <property type="evidence" value="ECO:0007669"/>
    <property type="project" value="InterPro"/>
</dbReference>
<dbReference type="Gene3D" id="3.30.70.1230">
    <property type="entry name" value="Nucleotide cyclase"/>
    <property type="match status" value="1"/>
</dbReference>
<keyword evidence="13" id="KW-1185">Reference proteome</keyword>
<dbReference type="InterPro" id="IPR018297">
    <property type="entry name" value="A/G_cyclase_CS"/>
</dbReference>
<evidence type="ECO:0000256" key="1">
    <source>
        <dbReference type="ARBA" id="ARBA00004370"/>
    </source>
</evidence>
<feature type="transmembrane region" description="Helical" evidence="9">
    <location>
        <begin position="1046"/>
        <end position="1068"/>
    </location>
</feature>
<dbReference type="Pfam" id="PF25474">
    <property type="entry name" value="TPR_TmcB"/>
    <property type="match status" value="1"/>
</dbReference>
<dbReference type="SMART" id="SM00091">
    <property type="entry name" value="PAS"/>
    <property type="match status" value="1"/>
</dbReference>
<dbReference type="InterPro" id="IPR057352">
    <property type="entry name" value="TPR_TmcB/C"/>
</dbReference>
<evidence type="ECO:0000256" key="3">
    <source>
        <dbReference type="ARBA" id="ARBA00022741"/>
    </source>
</evidence>
<sequence>MLSEVTSFNQSNKSADDSTVSRSSQPSVAREINNYVTTTIHSLQFNTARLGWRWYIGTLIPQIIYLWCVIFMPTARNYNWGSVGSIIFDILNFPSTFFVHWLGYMEGTIITCLIIAFVALCYLVWMISLWATNNAHSHTSKVKAILYLFGIISQTFSIFFMFAMAGFYDCSRTRIITETLELTLNRFPSMSCSGSQNTVLMALSIVATLGLFMFVLFSRLVTHDLHPLSFTPLVASHPYILVLLDIISMLGLVGMFAIPIEYSYAAITFNTLLSLLFLLLTVKSCPFFRRMDNSLMVGVGCARLGACVGTLVNFIVNPKQDLYLGIEIGVVLTLGLVICGFVGGFLATEAYLFFIIKSVRGRIMEAIAQHIDNSPQGVSLYNNKKAILTLLDNKALVIFQEMKEENRLSHLRSFFKFCNKSSFATVIAGLKTDEGDDIVLTEKDLVLTFSKVFALRKSTDTDLLYYAALLMGYDHRNEGSFNTTQALELMNRVSKNTKNSLFRMIVEYRVKELQHYAAELHTVIEADANEADSKVQSVKLAQEILVSLHRDFFKEMISDPVKTSSLEKITKKITEVVSECDQLYKELLVNKKNTTYLRMYASYVENFQFDKELAQTIIMEASQMEEEQRLAQFVSFRKNSLSKQNNQLVPTNDSMRCDSNMSSNKKYKLSTENPHTTVNEQDSKAQEILDNLESASSVGFEYEQKKDFLFRNALKTRVSNTIQFFSFYLYIIMCIALIIGGIVLHIVDSAQIKNNIVNLRFVCMPQTTPLSVMRNIRSMQNFVNIFLNYEYDWPLYHDGHSLPSKKEYVNYFFERVSNDKTILHQLIELGQAVQFDAVTYTEYGKSMYTTYVPGFESSSGMGKTFTGTPQPRNVSIIEITNSILKYSEQIINEDFPGSYLSEALNMNSLNTSAGREMVAKIMNSTFMGSVSSFNFMYLWINKLDFSDIYEGFCNRYVEKSKDGTRLLMLHSQIYFFVSLGLSCVIGLILNVIIFQNQMYFRRLMKLLERQTTKEMIGKIYHTLSKKTSVEASLDTTVASKAFKSKYAPLVVICFLSLLVPLCVGLFYLETFKNAKNALFTFTNVGLSANVIEHMQRNSFYLGELLTNFGLKNYVDTIDVKYGSKYLSIAKTIDELYSLIRYETDMVAANWNELIYGDVTKPDDDPVIGLYPSLDKLLKSGVAANCTEYLASHNLTLNLKTSIQYCLGIEKVMTDYLTETTEVCEHTRNAYLNQLNSSKNMDPTEIFMEHNLVSMISYPLSDKLVIYMNEFIRVSGELSLVLLLVFSSCGLLLTLVFGKVLHSMLKNAADHYQQTRILLNYIPTDFVDRNETLRNLILYHQFPNPIMQKFSNRRIHPGSSDDEGSVFKGVSNIINSNVDGSAIINAQGEVELCNPSALRMFGLSSVDILGNSIYSLFSPGECQTQVKKVVGSLFEQSKRSSDGSAHELFEAECVRRNNSKFPARLTLFTTHFSEKRTVIVMTIKDMTSEKKQQTLLNEEKKNSENLLKNILPEAVGNRLKQGETFIAEKLGDITCFFSDMVGFTNLSSNMQPTELVQMLNTIVNGFDSLVEMYRLEKIKTIGDAYFAVGGLHGAASSDHPEQVLRFSMDTFKVIRDFNDGKYGMTLEGDQLLNIRVGINTGRAVAGVIGKIKFAYDLWGDTINIASRMESTGVPGRIQISRSTYERVYDLGFEFEERHVDVKGKGLMQSYLLKAKYHTNPLPELKISNNANNAMMEDEIHHHNHGHIEQHMLSNSLEFSTIRDPNAVESDKHNDAE</sequence>
<feature type="domain" description="Guanylate cyclase" evidence="11">
    <location>
        <begin position="1533"/>
        <end position="1668"/>
    </location>
</feature>
<evidence type="ECO:0000259" key="10">
    <source>
        <dbReference type="PROSITE" id="PS50112"/>
    </source>
</evidence>
<keyword evidence="2 9" id="KW-0812">Transmembrane</keyword>
<dbReference type="CDD" id="cd00130">
    <property type="entry name" value="PAS"/>
    <property type="match status" value="1"/>
</dbReference>
<accession>A0AA88KLS5</accession>
<feature type="domain" description="PAS" evidence="10">
    <location>
        <begin position="1365"/>
        <end position="1418"/>
    </location>
</feature>
<name>A0AA88KLS5_NAELO</name>
<dbReference type="CDD" id="cd07302">
    <property type="entry name" value="CHD"/>
    <property type="match status" value="1"/>
</dbReference>
<protein>
    <recommendedName>
        <fullName evidence="14">Adenylate and Guanylate cyclase catalytic domain containing protein</fullName>
    </recommendedName>
</protein>
<feature type="transmembrane region" description="Helical" evidence="9">
    <location>
        <begin position="294"/>
        <end position="316"/>
    </location>
</feature>
<dbReference type="InterPro" id="IPR000014">
    <property type="entry name" value="PAS"/>
</dbReference>
<dbReference type="InterPro" id="IPR029787">
    <property type="entry name" value="Nucleotide_cyclase"/>
</dbReference>
<dbReference type="Pfam" id="PF00211">
    <property type="entry name" value="Guanylate_cyc"/>
    <property type="match status" value="1"/>
</dbReference>
<dbReference type="GO" id="GO:0000166">
    <property type="term" value="F:nucleotide binding"/>
    <property type="evidence" value="ECO:0007669"/>
    <property type="project" value="UniProtKB-KW"/>
</dbReference>
<keyword evidence="4 9" id="KW-1133">Transmembrane helix</keyword>
<dbReference type="EMBL" id="PYSW02000018">
    <property type="protein sequence ID" value="KAG2385646.1"/>
    <property type="molecule type" value="Genomic_DNA"/>
</dbReference>
<dbReference type="PROSITE" id="PS00452">
    <property type="entry name" value="GUANYLATE_CYCLASE_1"/>
    <property type="match status" value="1"/>
</dbReference>
<dbReference type="RefSeq" id="XP_044549639.1">
    <property type="nucleotide sequence ID" value="XM_044692992.1"/>
</dbReference>